<dbReference type="GO" id="GO:0003700">
    <property type="term" value="F:DNA-binding transcription factor activity"/>
    <property type="evidence" value="ECO:0007669"/>
    <property type="project" value="InterPro"/>
</dbReference>
<dbReference type="PRINTS" id="PR00035">
    <property type="entry name" value="HTHGNTR"/>
</dbReference>
<dbReference type="AlphaFoldDB" id="A0A173VFR6"/>
<dbReference type="RefSeq" id="WP_055238596.1">
    <property type="nucleotide sequence ID" value="NZ_CP143947.1"/>
</dbReference>
<dbReference type="SMART" id="SM00345">
    <property type="entry name" value="HTH_GNTR"/>
    <property type="match status" value="1"/>
</dbReference>
<accession>A0A173VFR6</accession>
<reference evidence="6 9" key="1">
    <citation type="submission" date="2015-09" db="EMBL/GenBank/DDBJ databases">
        <authorList>
            <consortium name="Pathogen Informatics"/>
        </authorList>
    </citation>
    <scope>NUCLEOTIDE SEQUENCE [LARGE SCALE GENOMIC DNA]</scope>
    <source>
        <strain evidence="6 9">2789STDY5834968</strain>
    </source>
</reference>
<dbReference type="OrthoDB" id="9801546at2"/>
<dbReference type="PROSITE" id="PS50949">
    <property type="entry name" value="HTH_GNTR"/>
    <property type="match status" value="1"/>
</dbReference>
<evidence type="ECO:0000259" key="5">
    <source>
        <dbReference type="PROSITE" id="PS50949"/>
    </source>
</evidence>
<dbReference type="InterPro" id="IPR000524">
    <property type="entry name" value="Tscrpt_reg_HTH_GntR"/>
</dbReference>
<sequence length="124" mass="14203">MNLIINHSSMQPIYEQIIGQIKEKIMHGELQEDTMLPSVRTLAKELKVSALTVKKAYDALEEEGFVNTVHGKGSFVACANQQMLLEEKRKEVEAELERAIRKGRSCGMNRDELRELFQIILEDE</sequence>
<dbReference type="GO" id="GO:0003677">
    <property type="term" value="F:DNA binding"/>
    <property type="evidence" value="ECO:0007669"/>
    <property type="project" value="UniProtKB-KW"/>
</dbReference>
<name>A0A173VFR6_9FIRM</name>
<dbReference type="Gene3D" id="1.10.10.10">
    <property type="entry name" value="Winged helix-like DNA-binding domain superfamily/Winged helix DNA-binding domain"/>
    <property type="match status" value="1"/>
</dbReference>
<keyword evidence="3" id="KW-0804">Transcription</keyword>
<dbReference type="EMBL" id="CYXM01000017">
    <property type="protein sequence ID" value="CUN25007.1"/>
    <property type="molecule type" value="Genomic_DNA"/>
</dbReference>
<dbReference type="PANTHER" id="PTHR38445:SF7">
    <property type="entry name" value="GNTR-FAMILY TRANSCRIPTIONAL REGULATOR"/>
    <property type="match status" value="1"/>
</dbReference>
<keyword evidence="1" id="KW-0805">Transcription regulation</keyword>
<keyword evidence="4" id="KW-0175">Coiled coil</keyword>
<dbReference type="InterPro" id="IPR036388">
    <property type="entry name" value="WH-like_DNA-bd_sf"/>
</dbReference>
<evidence type="ECO:0000313" key="9">
    <source>
        <dbReference type="Proteomes" id="UP000095673"/>
    </source>
</evidence>
<dbReference type="Proteomes" id="UP001197847">
    <property type="component" value="Unassembled WGS sequence"/>
</dbReference>
<protein>
    <submittedName>
        <fullName evidence="7">GntR family transcriptional regulator</fullName>
    </submittedName>
    <submittedName>
        <fullName evidence="6">HTH-type transcriptional repressor yvoA</fullName>
    </submittedName>
</protein>
<dbReference type="InterPro" id="IPR036390">
    <property type="entry name" value="WH_DNA-bd_sf"/>
</dbReference>
<dbReference type="PANTHER" id="PTHR38445">
    <property type="entry name" value="HTH-TYPE TRANSCRIPTIONAL REPRESSOR YTRA"/>
    <property type="match status" value="1"/>
</dbReference>
<gene>
    <name evidence="6" type="primary">yvoA_5</name>
    <name evidence="6" type="ORF">ERS852580_02904</name>
    <name evidence="7" type="ORF">LIZ56_05505</name>
    <name evidence="8" type="ORF">LK487_07085</name>
</gene>
<organism evidence="6 9">
    <name type="scientific">Agathobacter rectalis</name>
    <dbReference type="NCBI Taxonomy" id="39491"/>
    <lineage>
        <taxon>Bacteria</taxon>
        <taxon>Bacillati</taxon>
        <taxon>Bacillota</taxon>
        <taxon>Clostridia</taxon>
        <taxon>Lachnospirales</taxon>
        <taxon>Lachnospiraceae</taxon>
        <taxon>Agathobacter</taxon>
    </lineage>
</organism>
<evidence type="ECO:0000313" key="7">
    <source>
        <dbReference type="EMBL" id="MCB6937869.1"/>
    </source>
</evidence>
<feature type="domain" description="HTH gntR-type" evidence="5">
    <location>
        <begin position="11"/>
        <end position="79"/>
    </location>
</feature>
<dbReference type="EMBL" id="JAJFBX010000008">
    <property type="protein sequence ID" value="MCC2746797.1"/>
    <property type="molecule type" value="Genomic_DNA"/>
</dbReference>
<evidence type="ECO:0000256" key="1">
    <source>
        <dbReference type="ARBA" id="ARBA00023015"/>
    </source>
</evidence>
<dbReference type="SUPFAM" id="SSF46785">
    <property type="entry name" value="Winged helix' DNA-binding domain"/>
    <property type="match status" value="1"/>
</dbReference>
<dbReference type="EMBL" id="JAJCJK010000006">
    <property type="protein sequence ID" value="MCB6937869.1"/>
    <property type="molecule type" value="Genomic_DNA"/>
</dbReference>
<evidence type="ECO:0000313" key="6">
    <source>
        <dbReference type="EMBL" id="CUN25007.1"/>
    </source>
</evidence>
<reference evidence="8" key="3">
    <citation type="submission" date="2021-10" db="EMBL/GenBank/DDBJ databases">
        <title>Collection of gut derived symbiotic bacterial strains cultured from healthy donors.</title>
        <authorList>
            <person name="Lin H."/>
            <person name="Littmann E."/>
            <person name="Claire K."/>
            <person name="Pamer E."/>
        </authorList>
    </citation>
    <scope>NUCLEOTIDE SEQUENCE</scope>
    <source>
        <strain evidence="8">MSK.22.92</strain>
    </source>
</reference>
<evidence type="ECO:0000256" key="2">
    <source>
        <dbReference type="ARBA" id="ARBA00023125"/>
    </source>
</evidence>
<evidence type="ECO:0000256" key="4">
    <source>
        <dbReference type="SAM" id="Coils"/>
    </source>
</evidence>
<dbReference type="Pfam" id="PF00392">
    <property type="entry name" value="GntR"/>
    <property type="match status" value="1"/>
</dbReference>
<evidence type="ECO:0000313" key="8">
    <source>
        <dbReference type="EMBL" id="MCC2746797.1"/>
    </source>
</evidence>
<dbReference type="Proteomes" id="UP001197684">
    <property type="component" value="Unassembled WGS sequence"/>
</dbReference>
<feature type="coiled-coil region" evidence="4">
    <location>
        <begin position="43"/>
        <end position="102"/>
    </location>
</feature>
<evidence type="ECO:0000256" key="3">
    <source>
        <dbReference type="ARBA" id="ARBA00023163"/>
    </source>
</evidence>
<dbReference type="Proteomes" id="UP000095673">
    <property type="component" value="Unassembled WGS sequence"/>
</dbReference>
<dbReference type="CDD" id="cd07377">
    <property type="entry name" value="WHTH_GntR"/>
    <property type="match status" value="1"/>
</dbReference>
<proteinExistence type="predicted"/>
<reference evidence="7" key="2">
    <citation type="submission" date="2021-10" db="EMBL/GenBank/DDBJ databases">
        <title>Collection of gut derived symbiotic bacterial strains cultured from healthy donors.</title>
        <authorList>
            <person name="Lin H."/>
            <person name="Littmann E."/>
            <person name="Kohout C."/>
            <person name="Pamer E.G."/>
        </authorList>
    </citation>
    <scope>NUCLEOTIDE SEQUENCE</scope>
    <source>
        <strain evidence="7">DFI.9.42</strain>
    </source>
</reference>
<keyword evidence="2" id="KW-0238">DNA-binding</keyword>